<dbReference type="SUPFAM" id="SSF81301">
    <property type="entry name" value="Nucleotidyltransferase"/>
    <property type="match status" value="1"/>
</dbReference>
<dbReference type="InterPro" id="IPR007530">
    <property type="entry name" value="Aminoglycoside_adenylylTfrase"/>
</dbReference>
<evidence type="ECO:0000313" key="2">
    <source>
        <dbReference type="Proteomes" id="UP001081071"/>
    </source>
</evidence>
<comment type="caution">
    <text evidence="1">The sequence shown here is derived from an EMBL/GenBank/DDBJ whole genome shotgun (WGS) entry which is preliminary data.</text>
</comment>
<sequence length="68" mass="7810">MDYDWAVRSVLTWAKQNENVRAVVLTGSAATHAEHPMSDRDIELHVRNTEPLEYDDSWWLDLGDVLAV</sequence>
<dbReference type="InterPro" id="IPR043519">
    <property type="entry name" value="NT_sf"/>
</dbReference>
<protein>
    <submittedName>
        <fullName evidence="1">Aminoglycoside 6-adenylyltransferase</fullName>
    </submittedName>
</protein>
<dbReference type="Pfam" id="PF04439">
    <property type="entry name" value="Adenyl_transf"/>
    <property type="match status" value="1"/>
</dbReference>
<dbReference type="RefSeq" id="WP_269601582.1">
    <property type="nucleotide sequence ID" value="NZ_JAPWIJ010000001.1"/>
</dbReference>
<dbReference type="Proteomes" id="UP001081071">
    <property type="component" value="Unassembled WGS sequence"/>
</dbReference>
<proteinExistence type="predicted"/>
<gene>
    <name evidence="1" type="ORF">O4220_00330</name>
</gene>
<accession>A0ABT4M7L6</accession>
<reference evidence="1" key="1">
    <citation type="submission" date="2022-12" db="EMBL/GenBank/DDBJ databases">
        <authorList>
            <person name="Krivoruchko A.V."/>
            <person name="Elkin A."/>
        </authorList>
    </citation>
    <scope>NUCLEOTIDE SEQUENCE</scope>
    <source>
        <strain evidence="1">IEGM 1391</strain>
    </source>
</reference>
<keyword evidence="2" id="KW-1185">Reference proteome</keyword>
<name>A0ABT4M7L6_9NOCA</name>
<organism evidence="1 2">
    <name type="scientific">Rhodococcus ruber</name>
    <dbReference type="NCBI Taxonomy" id="1830"/>
    <lineage>
        <taxon>Bacteria</taxon>
        <taxon>Bacillati</taxon>
        <taxon>Actinomycetota</taxon>
        <taxon>Actinomycetes</taxon>
        <taxon>Mycobacteriales</taxon>
        <taxon>Nocardiaceae</taxon>
        <taxon>Rhodococcus</taxon>
    </lineage>
</organism>
<evidence type="ECO:0000313" key="1">
    <source>
        <dbReference type="EMBL" id="MCZ4516942.1"/>
    </source>
</evidence>
<dbReference type="Gene3D" id="3.30.460.10">
    <property type="entry name" value="Beta Polymerase, domain 2"/>
    <property type="match status" value="1"/>
</dbReference>
<dbReference type="EMBL" id="JAPWIJ010000001">
    <property type="protein sequence ID" value="MCZ4516942.1"/>
    <property type="molecule type" value="Genomic_DNA"/>
</dbReference>